<gene>
    <name evidence="1" type="ORF">AYJ05_11655</name>
</gene>
<dbReference type="EMBL" id="LSTQ01000011">
    <property type="protein sequence ID" value="OAH29807.1"/>
    <property type="molecule type" value="Genomic_DNA"/>
</dbReference>
<proteinExistence type="predicted"/>
<keyword evidence="2" id="KW-1185">Reference proteome</keyword>
<comment type="caution">
    <text evidence="1">The sequence shown here is derived from an EMBL/GenBank/DDBJ whole genome shotgun (WGS) entry which is preliminary data.</text>
</comment>
<accession>A0A177ILR8</accession>
<protein>
    <submittedName>
        <fullName evidence="1">Uncharacterized protein</fullName>
    </submittedName>
</protein>
<reference evidence="2" key="1">
    <citation type="submission" date="2016-02" db="EMBL/GenBank/DDBJ databases">
        <authorList>
            <person name="Kaur G."/>
            <person name="Nair G.R."/>
            <person name="Mayilraj S."/>
        </authorList>
    </citation>
    <scope>NUCLEOTIDE SEQUENCE [LARGE SCALE GENOMIC DNA]</scope>
    <source>
        <strain evidence="2">GA-15</strain>
    </source>
</reference>
<dbReference type="RefSeq" id="WP_066839376.1">
    <property type="nucleotide sequence ID" value="NZ_LSTQ01000011.1"/>
</dbReference>
<sequence>MDRQTTRIKLDTDYPRRPSPYLLHWMPITHTSAGGKEHTIWKDESQLPIDIDHRHDGGYSTESVSIVEPGTTADFLAEEVGSIEQLKPGMFYLEPVDYEETLDYAPEDDPMYGVDVLTSDVTLNTAYPCKPIPYRIHWLPQPYRTKHGLKAMIWSREEGPPVRIDIDPSTLEEYFDEVIAKASDAFGGQENYQAYQVDNLEELERGTYYIERLETESSDNAEE</sequence>
<evidence type="ECO:0000313" key="1">
    <source>
        <dbReference type="EMBL" id="OAH29807.1"/>
    </source>
</evidence>
<organism evidence="1 2">
    <name type="scientific">Corynebacterium stationis</name>
    <dbReference type="NCBI Taxonomy" id="1705"/>
    <lineage>
        <taxon>Bacteria</taxon>
        <taxon>Bacillati</taxon>
        <taxon>Actinomycetota</taxon>
        <taxon>Actinomycetes</taxon>
        <taxon>Mycobacteriales</taxon>
        <taxon>Corynebacteriaceae</taxon>
        <taxon>Corynebacterium</taxon>
    </lineage>
</organism>
<dbReference type="Proteomes" id="UP000076947">
    <property type="component" value="Unassembled WGS sequence"/>
</dbReference>
<evidence type="ECO:0000313" key="2">
    <source>
        <dbReference type="Proteomes" id="UP000076947"/>
    </source>
</evidence>
<dbReference type="AlphaFoldDB" id="A0A177ILR8"/>
<name>A0A177ILR8_9CORY</name>